<organism evidence="7 8">
    <name type="scientific">Paragonimus heterotremus</name>
    <dbReference type="NCBI Taxonomy" id="100268"/>
    <lineage>
        <taxon>Eukaryota</taxon>
        <taxon>Metazoa</taxon>
        <taxon>Spiralia</taxon>
        <taxon>Lophotrochozoa</taxon>
        <taxon>Platyhelminthes</taxon>
        <taxon>Trematoda</taxon>
        <taxon>Digenea</taxon>
        <taxon>Plagiorchiida</taxon>
        <taxon>Troglotremata</taxon>
        <taxon>Troglotrematidae</taxon>
        <taxon>Paragonimus</taxon>
    </lineage>
</organism>
<dbReference type="Proteomes" id="UP000748531">
    <property type="component" value="Unassembled WGS sequence"/>
</dbReference>
<keyword evidence="2" id="KW-0645">Protease</keyword>
<keyword evidence="5" id="KW-0732">Signal</keyword>
<dbReference type="OrthoDB" id="412286at2759"/>
<evidence type="ECO:0000256" key="3">
    <source>
        <dbReference type="ARBA" id="ARBA00022801"/>
    </source>
</evidence>
<dbReference type="AlphaFoldDB" id="A0A8J4X023"/>
<dbReference type="PANTHER" id="PTHR12378:SF80">
    <property type="entry name" value="IP06716P-RELATED"/>
    <property type="match status" value="1"/>
</dbReference>
<proteinExistence type="inferred from homology"/>
<evidence type="ECO:0000313" key="8">
    <source>
        <dbReference type="Proteomes" id="UP000748531"/>
    </source>
</evidence>
<dbReference type="PANTHER" id="PTHR12378">
    <property type="entry name" value="DESUMOYLATING ISOPEPTIDASE"/>
    <property type="match status" value="1"/>
</dbReference>
<feature type="domain" description="PPPDE" evidence="6">
    <location>
        <begin position="1"/>
        <end position="132"/>
    </location>
</feature>
<protein>
    <recommendedName>
        <fullName evidence="6">PPPDE domain-containing protein</fullName>
    </recommendedName>
</protein>
<dbReference type="GO" id="GO:0006508">
    <property type="term" value="P:proteolysis"/>
    <property type="evidence" value="ECO:0007669"/>
    <property type="project" value="UniProtKB-KW"/>
</dbReference>
<dbReference type="Gene3D" id="3.90.1720.30">
    <property type="entry name" value="PPPDE domains"/>
    <property type="match status" value="1"/>
</dbReference>
<sequence length="431" mass="47738">MFFFPFNCNLIFVLDLSLSSEEYCYGGHPLNYSGIFALVPQDTEVLGPNYSHKTTIVMGRTDFTESDIALILEDMGPYYRGDQYHLLHRNCNHFSDAFVQILCGSSLPKWINRLATVGAKLPFIERSIPKMWLTPRPIEELDNSQDELVPDYSSVSCPALATGTLRPRRRSRLERRGSSSRHTDRRDSSDVTPRPQNGYIPSQLIGKHSRNASSLRNLTPSEGNSDFLSDGPRLPPAKPLISGTEENNGTKDHATLRCLGRTHSSDIDTVIHENSSAYKENSIGQRKDKFVDRFSFPLSSLLASRRPSSVYLSPVSRFTDRLSVCSTISENGTLQLSAESGEQFDNTKGFVHRSTVPTLESITCIQPDPKTPASSGFTPKQSHCASTPSEQSMCSSNCAGALASGLLNRLQNLCGTSQTNDSIRRNPLYES</sequence>
<evidence type="ECO:0000259" key="6">
    <source>
        <dbReference type="PROSITE" id="PS51858"/>
    </source>
</evidence>
<dbReference type="EMBL" id="LUCH01002583">
    <property type="protein sequence ID" value="KAF5401272.1"/>
    <property type="molecule type" value="Genomic_DNA"/>
</dbReference>
<keyword evidence="8" id="KW-1185">Reference proteome</keyword>
<evidence type="ECO:0000256" key="4">
    <source>
        <dbReference type="SAM" id="MobiDB-lite"/>
    </source>
</evidence>
<dbReference type="InterPro" id="IPR042266">
    <property type="entry name" value="PPPDE_sf"/>
</dbReference>
<dbReference type="InterPro" id="IPR008580">
    <property type="entry name" value="PPPDE_dom"/>
</dbReference>
<feature type="compositionally biased region" description="Polar residues" evidence="4">
    <location>
        <begin position="211"/>
        <end position="227"/>
    </location>
</feature>
<evidence type="ECO:0000256" key="1">
    <source>
        <dbReference type="ARBA" id="ARBA00008140"/>
    </source>
</evidence>
<feature type="compositionally biased region" description="Basic and acidic residues" evidence="4">
    <location>
        <begin position="174"/>
        <end position="189"/>
    </location>
</feature>
<dbReference type="SMART" id="SM01179">
    <property type="entry name" value="DUF862"/>
    <property type="match status" value="1"/>
</dbReference>
<feature type="region of interest" description="Disordered" evidence="4">
    <location>
        <begin position="160"/>
        <end position="252"/>
    </location>
</feature>
<dbReference type="GO" id="GO:0016579">
    <property type="term" value="P:protein deubiquitination"/>
    <property type="evidence" value="ECO:0007669"/>
    <property type="project" value="TreeGrafter"/>
</dbReference>
<dbReference type="GO" id="GO:0101005">
    <property type="term" value="F:deubiquitinase activity"/>
    <property type="evidence" value="ECO:0007669"/>
    <property type="project" value="TreeGrafter"/>
</dbReference>
<evidence type="ECO:0000313" key="7">
    <source>
        <dbReference type="EMBL" id="KAF5401272.1"/>
    </source>
</evidence>
<evidence type="ECO:0000256" key="2">
    <source>
        <dbReference type="ARBA" id="ARBA00022670"/>
    </source>
</evidence>
<reference evidence="7" key="1">
    <citation type="submission" date="2019-05" db="EMBL/GenBank/DDBJ databases">
        <title>Annotation for the trematode Paragonimus heterotremus.</title>
        <authorList>
            <person name="Choi Y.-J."/>
        </authorList>
    </citation>
    <scope>NUCLEOTIDE SEQUENCE</scope>
    <source>
        <strain evidence="7">LC</strain>
    </source>
</reference>
<keyword evidence="3" id="KW-0378">Hydrolase</keyword>
<comment type="caution">
    <text evidence="7">The sequence shown here is derived from an EMBL/GenBank/DDBJ whole genome shotgun (WGS) entry which is preliminary data.</text>
</comment>
<dbReference type="Pfam" id="PF05903">
    <property type="entry name" value="Peptidase_C97"/>
    <property type="match status" value="1"/>
</dbReference>
<comment type="similarity">
    <text evidence="1">Belongs to the DeSI family.</text>
</comment>
<evidence type="ECO:0000256" key="5">
    <source>
        <dbReference type="SAM" id="SignalP"/>
    </source>
</evidence>
<dbReference type="PROSITE" id="PS51858">
    <property type="entry name" value="PPPDE"/>
    <property type="match status" value="1"/>
</dbReference>
<gene>
    <name evidence="7" type="ORF">PHET_05483</name>
</gene>
<feature type="signal peptide" evidence="5">
    <location>
        <begin position="1"/>
        <end position="26"/>
    </location>
</feature>
<name>A0A8J4X023_9TREM</name>
<feature type="chain" id="PRO_5035220538" description="PPPDE domain-containing protein" evidence="5">
    <location>
        <begin position="27"/>
        <end position="431"/>
    </location>
</feature>
<accession>A0A8J4X023</accession>